<dbReference type="OrthoDB" id="3401872at2"/>
<protein>
    <recommendedName>
        <fullName evidence="3">Aminotransferase class I/classII large domain-containing protein</fullName>
    </recommendedName>
</protein>
<dbReference type="SUPFAM" id="SSF53383">
    <property type="entry name" value="PLP-dependent transferases"/>
    <property type="match status" value="1"/>
</dbReference>
<dbReference type="CDD" id="cd00609">
    <property type="entry name" value="AAT_like"/>
    <property type="match status" value="1"/>
</dbReference>
<dbReference type="KEGG" id="caqu:CAQU_08805"/>
<dbReference type="AlphaFoldDB" id="A0A1L7CH57"/>
<dbReference type="STRING" id="1431546.CAQU_08805"/>
<sequence>MHETTPRRHHGDTDALGARLDFAVNVRASAPGPELLAALTQELHTLGSYPNAQRNHAAHQLIANWLSVPAERTMLTAGAAEGFSLLGALNPTHAFIIHPGFSEPEDTLADQQVPLTKVVLPAPYTQNLLHDSLTQAVHTTPTANLSRPLVIIGNPANPTGCTVDPTTLVDTITRIIPHAITVIDEAFADVATTITTALPLAATRNDVVVLRSLTKTFALAGLRCGILIADTTLLAPMAARRPHWPLSSLQLAAFEWVAHHHTANDFHHIATEIATQRDYLINALAPFDIHPATHSHAPYVLLKLPWDATTARHIRIAMKQRGVAIRRCDTFPGLDETWWRLAVRPQDSVDDFCHQLAACLTQLPAA</sequence>
<dbReference type="InterPro" id="IPR015424">
    <property type="entry name" value="PyrdxlP-dep_Trfase"/>
</dbReference>
<reference evidence="4 5" key="1">
    <citation type="submission" date="2014-08" db="EMBL/GenBank/DDBJ databases">
        <title>Complete genome sequence of Corynebacterium aquilae S-613T(T) (=DSM 44791(T)), isolated from the choana of a healthy golden eagle.</title>
        <authorList>
            <person name="Ruckert C."/>
            <person name="Albersmeier A."/>
            <person name="Winkler A."/>
            <person name="Kalinowski J."/>
        </authorList>
    </citation>
    <scope>NUCLEOTIDE SEQUENCE [LARGE SCALE GENOMIC DNA]</scope>
    <source>
        <strain evidence="4 5">S-613</strain>
    </source>
</reference>
<keyword evidence="2" id="KW-0663">Pyridoxal phosphate</keyword>
<evidence type="ECO:0000256" key="2">
    <source>
        <dbReference type="ARBA" id="ARBA00022898"/>
    </source>
</evidence>
<proteinExistence type="predicted"/>
<dbReference type="RefSeq" id="WP_075726934.1">
    <property type="nucleotide sequence ID" value="NZ_CP009245.1"/>
</dbReference>
<evidence type="ECO:0000256" key="1">
    <source>
        <dbReference type="ARBA" id="ARBA00001933"/>
    </source>
</evidence>
<dbReference type="Gene3D" id="3.40.640.10">
    <property type="entry name" value="Type I PLP-dependent aspartate aminotransferase-like (Major domain)"/>
    <property type="match status" value="1"/>
</dbReference>
<evidence type="ECO:0000313" key="5">
    <source>
        <dbReference type="Proteomes" id="UP000185478"/>
    </source>
</evidence>
<dbReference type="EMBL" id="CP009245">
    <property type="protein sequence ID" value="APT85155.1"/>
    <property type="molecule type" value="Genomic_DNA"/>
</dbReference>
<dbReference type="Gene3D" id="3.90.1150.10">
    <property type="entry name" value="Aspartate Aminotransferase, domain 1"/>
    <property type="match status" value="1"/>
</dbReference>
<evidence type="ECO:0000259" key="3">
    <source>
        <dbReference type="Pfam" id="PF00155"/>
    </source>
</evidence>
<gene>
    <name evidence="4" type="ORF">CAQU_08805</name>
</gene>
<dbReference type="PANTHER" id="PTHR42885">
    <property type="entry name" value="HISTIDINOL-PHOSPHATE AMINOTRANSFERASE-RELATED"/>
    <property type="match status" value="1"/>
</dbReference>
<dbReference type="Proteomes" id="UP000185478">
    <property type="component" value="Chromosome"/>
</dbReference>
<dbReference type="InterPro" id="IPR004839">
    <property type="entry name" value="Aminotransferase_I/II_large"/>
</dbReference>
<dbReference type="InterPro" id="IPR015422">
    <property type="entry name" value="PyrdxlP-dep_Trfase_small"/>
</dbReference>
<keyword evidence="5" id="KW-1185">Reference proteome</keyword>
<evidence type="ECO:0000313" key="4">
    <source>
        <dbReference type="EMBL" id="APT85155.1"/>
    </source>
</evidence>
<accession>A0A1L7CH57</accession>
<comment type="cofactor">
    <cofactor evidence="1">
        <name>pyridoxal 5'-phosphate</name>
        <dbReference type="ChEBI" id="CHEBI:597326"/>
    </cofactor>
</comment>
<dbReference type="GO" id="GO:0030170">
    <property type="term" value="F:pyridoxal phosphate binding"/>
    <property type="evidence" value="ECO:0007669"/>
    <property type="project" value="InterPro"/>
</dbReference>
<organism evidence="4 5">
    <name type="scientific">Corynebacterium aquilae DSM 44791</name>
    <dbReference type="NCBI Taxonomy" id="1431546"/>
    <lineage>
        <taxon>Bacteria</taxon>
        <taxon>Bacillati</taxon>
        <taxon>Actinomycetota</taxon>
        <taxon>Actinomycetes</taxon>
        <taxon>Mycobacteriales</taxon>
        <taxon>Corynebacteriaceae</taxon>
        <taxon>Corynebacterium</taxon>
    </lineage>
</organism>
<dbReference type="PANTHER" id="PTHR42885:SF1">
    <property type="entry name" value="THREONINE-PHOSPHATE DECARBOXYLASE"/>
    <property type="match status" value="1"/>
</dbReference>
<dbReference type="InterPro" id="IPR015421">
    <property type="entry name" value="PyrdxlP-dep_Trfase_major"/>
</dbReference>
<name>A0A1L7CH57_9CORY</name>
<dbReference type="Pfam" id="PF00155">
    <property type="entry name" value="Aminotran_1_2"/>
    <property type="match status" value="1"/>
</dbReference>
<feature type="domain" description="Aminotransferase class I/classII large" evidence="3">
    <location>
        <begin position="32"/>
        <end position="355"/>
    </location>
</feature>